<organism evidence="1 2">
    <name type="scientific">Blautia massiliensis</name>
    <name type="common">ex Durand et al. 2017</name>
    <dbReference type="NCBI Taxonomy" id="1737424"/>
    <lineage>
        <taxon>Bacteria</taxon>
        <taxon>Bacillati</taxon>
        <taxon>Bacillota</taxon>
        <taxon>Clostridia</taxon>
        <taxon>Lachnospirales</taxon>
        <taxon>Lachnospiraceae</taxon>
        <taxon>Blautia</taxon>
    </lineage>
</organism>
<gene>
    <name evidence="1" type="ORF">GT718_04810</name>
</gene>
<dbReference type="EMBL" id="WWVW01000007">
    <property type="protein sequence ID" value="MZL76687.1"/>
    <property type="molecule type" value="Genomic_DNA"/>
</dbReference>
<evidence type="ECO:0008006" key="3">
    <source>
        <dbReference type="Google" id="ProtNLM"/>
    </source>
</evidence>
<proteinExistence type="predicted"/>
<keyword evidence="2" id="KW-1185">Reference proteome</keyword>
<sequence length="119" mass="13853">MNNNTIFDDVFRTMVEKMTYLLVPLINEVFHTSYPKDVKIVHLRNEHQLEDGELITDAQLLIGDKVYHIECQSTDDTTMAIRMFEYDFAIALESRTEVLCGVSEIMCNLFKIYEEYAGC</sequence>
<reference evidence="1 2" key="1">
    <citation type="journal article" date="2019" name="Nat. Med.">
        <title>A library of human gut bacterial isolates paired with longitudinal multiomics data enables mechanistic microbiome research.</title>
        <authorList>
            <person name="Poyet M."/>
            <person name="Groussin M."/>
            <person name="Gibbons S.M."/>
            <person name="Avila-Pacheco J."/>
            <person name="Jiang X."/>
            <person name="Kearney S.M."/>
            <person name="Perrotta A.R."/>
            <person name="Berdy B."/>
            <person name="Zhao S."/>
            <person name="Lieberman T.D."/>
            <person name="Swanson P.K."/>
            <person name="Smith M."/>
            <person name="Roesemann S."/>
            <person name="Alexander J.E."/>
            <person name="Rich S.A."/>
            <person name="Livny J."/>
            <person name="Vlamakis H."/>
            <person name="Clish C."/>
            <person name="Bullock K."/>
            <person name="Deik A."/>
            <person name="Scott J."/>
            <person name="Pierce K.A."/>
            <person name="Xavier R.J."/>
            <person name="Alm E.J."/>
        </authorList>
    </citation>
    <scope>NUCLEOTIDE SEQUENCE [LARGE SCALE GENOMIC DNA]</scope>
    <source>
        <strain evidence="1 2">BIOML-A1</strain>
    </source>
</reference>
<accession>A0ABW9X318</accession>
<dbReference type="Proteomes" id="UP000452293">
    <property type="component" value="Unassembled WGS sequence"/>
</dbReference>
<dbReference type="RefSeq" id="WP_118607949.1">
    <property type="nucleotide sequence ID" value="NZ_JBKXWM010000010.1"/>
</dbReference>
<evidence type="ECO:0000313" key="1">
    <source>
        <dbReference type="EMBL" id="MZL76687.1"/>
    </source>
</evidence>
<comment type="caution">
    <text evidence="1">The sequence shown here is derived from an EMBL/GenBank/DDBJ whole genome shotgun (WGS) entry which is preliminary data.</text>
</comment>
<protein>
    <recommendedName>
        <fullName evidence="3">Rpn family recombination-promoting nuclease/putative transposase</fullName>
    </recommendedName>
</protein>
<evidence type="ECO:0000313" key="2">
    <source>
        <dbReference type="Proteomes" id="UP000452293"/>
    </source>
</evidence>
<name>A0ABW9X318_9FIRM</name>